<dbReference type="Proteomes" id="UP000294901">
    <property type="component" value="Unassembled WGS sequence"/>
</dbReference>
<reference evidence="2 3" key="1">
    <citation type="submission" date="2019-03" db="EMBL/GenBank/DDBJ databases">
        <title>Sequencing the genomes of 1000 actinobacteria strains.</title>
        <authorList>
            <person name="Klenk H.-P."/>
        </authorList>
    </citation>
    <scope>NUCLEOTIDE SEQUENCE [LARGE SCALE GENOMIC DNA]</scope>
    <source>
        <strain evidence="2 3">DSM 43805</strain>
    </source>
</reference>
<protein>
    <submittedName>
        <fullName evidence="2">Uncharacterized protein DUF397</fullName>
    </submittedName>
</protein>
<dbReference type="InterPro" id="IPR007278">
    <property type="entry name" value="DUF397"/>
</dbReference>
<name>A0A4R6JN04_9ACTN</name>
<dbReference type="RefSeq" id="WP_133872404.1">
    <property type="nucleotide sequence ID" value="NZ_BOMD01000099.1"/>
</dbReference>
<keyword evidence="3" id="KW-1185">Reference proteome</keyword>
<dbReference type="OrthoDB" id="4557871at2"/>
<evidence type="ECO:0000313" key="3">
    <source>
        <dbReference type="Proteomes" id="UP000294901"/>
    </source>
</evidence>
<proteinExistence type="predicted"/>
<feature type="domain" description="DUF397" evidence="1">
    <location>
        <begin position="13"/>
        <end position="63"/>
    </location>
</feature>
<gene>
    <name evidence="2" type="ORF">C8E87_1468</name>
</gene>
<organism evidence="2 3">
    <name type="scientific">Paractinoplanes brasiliensis</name>
    <dbReference type="NCBI Taxonomy" id="52695"/>
    <lineage>
        <taxon>Bacteria</taxon>
        <taxon>Bacillati</taxon>
        <taxon>Actinomycetota</taxon>
        <taxon>Actinomycetes</taxon>
        <taxon>Micromonosporales</taxon>
        <taxon>Micromonosporaceae</taxon>
        <taxon>Paractinoplanes</taxon>
    </lineage>
</organism>
<comment type="caution">
    <text evidence="2">The sequence shown here is derived from an EMBL/GenBank/DDBJ whole genome shotgun (WGS) entry which is preliminary data.</text>
</comment>
<evidence type="ECO:0000313" key="2">
    <source>
        <dbReference type="EMBL" id="TDO37833.1"/>
    </source>
</evidence>
<dbReference type="Pfam" id="PF04149">
    <property type="entry name" value="DUF397"/>
    <property type="match status" value="1"/>
</dbReference>
<evidence type="ECO:0000259" key="1">
    <source>
        <dbReference type="Pfam" id="PF04149"/>
    </source>
</evidence>
<dbReference type="EMBL" id="SNWR01000001">
    <property type="protein sequence ID" value="TDO37833.1"/>
    <property type="molecule type" value="Genomic_DNA"/>
</dbReference>
<accession>A0A4R6JN04</accession>
<dbReference type="AlphaFoldDB" id="A0A4R6JN04"/>
<sequence>MTTRDVDRRELLWRTAKKSSGGNCVEVAPAGGGMIAVRNSKQPDGEMIIYTAAEWTAFLDGVRGGEFDDLTVSEI</sequence>